<organism evidence="2 3">
    <name type="scientific">Cymbomonas tetramitiformis</name>
    <dbReference type="NCBI Taxonomy" id="36881"/>
    <lineage>
        <taxon>Eukaryota</taxon>
        <taxon>Viridiplantae</taxon>
        <taxon>Chlorophyta</taxon>
        <taxon>Pyramimonadophyceae</taxon>
        <taxon>Pyramimonadales</taxon>
        <taxon>Pyramimonadaceae</taxon>
        <taxon>Cymbomonas</taxon>
    </lineage>
</organism>
<gene>
    <name evidence="2" type="ORF">CYMTET_34796</name>
</gene>
<dbReference type="Proteomes" id="UP001190700">
    <property type="component" value="Unassembled WGS sequence"/>
</dbReference>
<keyword evidence="1" id="KW-0812">Transmembrane</keyword>
<feature type="non-terminal residue" evidence="2">
    <location>
        <position position="1"/>
    </location>
</feature>
<sequence>FHPLLVSKPWCRDAGLAANIAERDLSANAFQEKSDKWEGDYCCALISDDCYDQNQGAVAGLVIGMFVVIAAAFYVSNMYLPFCPLYGKLPFGPKPAPADKSVDMKTASPPGFTAIDNAIAIDRL</sequence>
<keyword evidence="1" id="KW-0472">Membrane</keyword>
<feature type="transmembrane region" description="Helical" evidence="1">
    <location>
        <begin position="57"/>
        <end position="80"/>
    </location>
</feature>
<keyword evidence="1" id="KW-1133">Transmembrane helix</keyword>
<comment type="caution">
    <text evidence="2">The sequence shown here is derived from an EMBL/GenBank/DDBJ whole genome shotgun (WGS) entry which is preliminary data.</text>
</comment>
<evidence type="ECO:0000313" key="3">
    <source>
        <dbReference type="Proteomes" id="UP001190700"/>
    </source>
</evidence>
<accession>A0AAE0FAK1</accession>
<proteinExistence type="predicted"/>
<reference evidence="2 3" key="1">
    <citation type="journal article" date="2015" name="Genome Biol. Evol.">
        <title>Comparative Genomics of a Bacterivorous Green Alga Reveals Evolutionary Causalities and Consequences of Phago-Mixotrophic Mode of Nutrition.</title>
        <authorList>
            <person name="Burns J.A."/>
            <person name="Paasch A."/>
            <person name="Narechania A."/>
            <person name="Kim E."/>
        </authorList>
    </citation>
    <scope>NUCLEOTIDE SEQUENCE [LARGE SCALE GENOMIC DNA]</scope>
    <source>
        <strain evidence="2 3">PLY_AMNH</strain>
    </source>
</reference>
<dbReference type="EMBL" id="LGRX02022009">
    <property type="protein sequence ID" value="KAK3256049.1"/>
    <property type="molecule type" value="Genomic_DNA"/>
</dbReference>
<evidence type="ECO:0000313" key="2">
    <source>
        <dbReference type="EMBL" id="KAK3256049.1"/>
    </source>
</evidence>
<evidence type="ECO:0000256" key="1">
    <source>
        <dbReference type="SAM" id="Phobius"/>
    </source>
</evidence>
<name>A0AAE0FAK1_9CHLO</name>
<dbReference type="AlphaFoldDB" id="A0AAE0FAK1"/>
<protein>
    <submittedName>
        <fullName evidence="2">Uncharacterized protein</fullName>
    </submittedName>
</protein>
<keyword evidence="3" id="KW-1185">Reference proteome</keyword>